<comment type="caution">
    <text evidence="2">The sequence shown here is derived from an EMBL/GenBank/DDBJ whole genome shotgun (WGS) entry which is preliminary data.</text>
</comment>
<keyword evidence="1" id="KW-1133">Transmembrane helix</keyword>
<keyword evidence="1" id="KW-0472">Membrane</keyword>
<sequence>MPLFDVIYRFSNGTIIAIFVGIAIVASVLLPLIGTRLLKQEKASERAGFALDAFKLIGPVIAVFTAFTLLQALNRYREAEILVQREATEITQLDRALRRLGPEAAPARAALKAYGESIVSHEWPALKDGRESSQTQALFKELIDRVHAVHKRMDIDATTREAIDDAMDELVDVRSMRLGAAATGLPDIFWQVLGCLIVMLAAEALLFRFDWNLVVPKAGYAAAIALLIALLVILDYPFRGHQNVSPDPIVRALAHIRQY</sequence>
<dbReference type="Proteomes" id="UP000588017">
    <property type="component" value="Unassembled WGS sequence"/>
</dbReference>
<dbReference type="InterPro" id="IPR025333">
    <property type="entry name" value="DUF4239"/>
</dbReference>
<feature type="transmembrane region" description="Helical" evidence="1">
    <location>
        <begin position="6"/>
        <end position="32"/>
    </location>
</feature>
<feature type="transmembrane region" description="Helical" evidence="1">
    <location>
        <begin position="188"/>
        <end position="207"/>
    </location>
</feature>
<name>A0A841KF17_9HYPH</name>
<feature type="transmembrane region" description="Helical" evidence="1">
    <location>
        <begin position="53"/>
        <end position="73"/>
    </location>
</feature>
<feature type="transmembrane region" description="Helical" evidence="1">
    <location>
        <begin position="219"/>
        <end position="238"/>
    </location>
</feature>
<reference evidence="2 3" key="1">
    <citation type="submission" date="2020-08" db="EMBL/GenBank/DDBJ databases">
        <title>Genomic Encyclopedia of Type Strains, Phase IV (KMG-IV): sequencing the most valuable type-strain genomes for metagenomic binning, comparative biology and taxonomic classification.</title>
        <authorList>
            <person name="Goeker M."/>
        </authorList>
    </citation>
    <scope>NUCLEOTIDE SEQUENCE [LARGE SCALE GENOMIC DNA]</scope>
    <source>
        <strain evidence="2 3">DSM 101465</strain>
    </source>
</reference>
<protein>
    <recommendedName>
        <fullName evidence="4">DUF4239 domain-containing protein</fullName>
    </recommendedName>
</protein>
<evidence type="ECO:0008006" key="4">
    <source>
        <dbReference type="Google" id="ProtNLM"/>
    </source>
</evidence>
<dbReference type="RefSeq" id="WP_183336094.1">
    <property type="nucleotide sequence ID" value="NZ_BMHX01000008.1"/>
</dbReference>
<evidence type="ECO:0000256" key="1">
    <source>
        <dbReference type="SAM" id="Phobius"/>
    </source>
</evidence>
<dbReference type="EMBL" id="JACHEH010000008">
    <property type="protein sequence ID" value="MBB6169574.1"/>
    <property type="molecule type" value="Genomic_DNA"/>
</dbReference>
<evidence type="ECO:0000313" key="3">
    <source>
        <dbReference type="Proteomes" id="UP000588017"/>
    </source>
</evidence>
<keyword evidence="1" id="KW-0812">Transmembrane</keyword>
<gene>
    <name evidence="2" type="ORF">HNQ73_003224</name>
</gene>
<organism evidence="2 3">
    <name type="scientific">Chelatococcus composti</name>
    <dbReference type="NCBI Taxonomy" id="1743235"/>
    <lineage>
        <taxon>Bacteria</taxon>
        <taxon>Pseudomonadati</taxon>
        <taxon>Pseudomonadota</taxon>
        <taxon>Alphaproteobacteria</taxon>
        <taxon>Hyphomicrobiales</taxon>
        <taxon>Chelatococcaceae</taxon>
        <taxon>Chelatococcus</taxon>
    </lineage>
</organism>
<accession>A0A841KF17</accession>
<dbReference type="Pfam" id="PF14023">
    <property type="entry name" value="Bestrophin-like"/>
    <property type="match status" value="1"/>
</dbReference>
<evidence type="ECO:0000313" key="2">
    <source>
        <dbReference type="EMBL" id="MBB6169574.1"/>
    </source>
</evidence>
<keyword evidence="3" id="KW-1185">Reference proteome</keyword>
<dbReference type="AlphaFoldDB" id="A0A841KF17"/>
<proteinExistence type="predicted"/>